<organism evidence="2 3">
    <name type="scientific">Anopheles dirus</name>
    <dbReference type="NCBI Taxonomy" id="7168"/>
    <lineage>
        <taxon>Eukaryota</taxon>
        <taxon>Metazoa</taxon>
        <taxon>Ecdysozoa</taxon>
        <taxon>Arthropoda</taxon>
        <taxon>Hexapoda</taxon>
        <taxon>Insecta</taxon>
        <taxon>Pterygota</taxon>
        <taxon>Neoptera</taxon>
        <taxon>Endopterygota</taxon>
        <taxon>Diptera</taxon>
        <taxon>Nematocera</taxon>
        <taxon>Culicoidea</taxon>
        <taxon>Culicidae</taxon>
        <taxon>Anophelinae</taxon>
        <taxon>Anopheles</taxon>
    </lineage>
</organism>
<evidence type="ECO:0000313" key="2">
    <source>
        <dbReference type="EnsemblMetazoa" id="ADIR015789-PA"/>
    </source>
</evidence>
<dbReference type="InterPro" id="IPR038606">
    <property type="entry name" value="To_sf"/>
</dbReference>
<keyword evidence="1" id="KW-0732">Signal</keyword>
<dbReference type="AlphaFoldDB" id="A0A1Y9H297"/>
<dbReference type="Proteomes" id="UP000075884">
    <property type="component" value="Unassembled WGS sequence"/>
</dbReference>
<feature type="signal peptide" evidence="1">
    <location>
        <begin position="1"/>
        <end position="21"/>
    </location>
</feature>
<evidence type="ECO:0000313" key="3">
    <source>
        <dbReference type="Proteomes" id="UP000075884"/>
    </source>
</evidence>
<protein>
    <recommendedName>
        <fullName evidence="4">Hemolymph juvenile hormone binding protein</fullName>
    </recommendedName>
</protein>
<sequence>MKVALVVACVVMVALAGGARAEDEVFPVADKRDNSLNEMVIEFLENFKKSMVCPNPDLGLPVLAPFELDHFEVDVDQKGLKFKGEVNGVVVDGLNEFEIKNIDIKMLKLQVDFEFYFAAIRTKGKYKAKGKALGLFPFNRSGKFRFDVKGLTVKGSVKVALKGDKVQVRDLIITPTIKSVKSDLRNVFLLPFNTFIFNRIVEGVVPGMINDNQDDITQSIEENLKPAINAALGELSLQDLIDMVSGDGGSGPVTC</sequence>
<dbReference type="EnsemblMetazoa" id="ADIR015789-RA">
    <property type="protein sequence ID" value="ADIR015789-PA"/>
    <property type="gene ID" value="ADIR015789"/>
</dbReference>
<dbReference type="Pfam" id="PF06585">
    <property type="entry name" value="JHBP"/>
    <property type="match status" value="1"/>
</dbReference>
<dbReference type="PANTHER" id="PTHR20993">
    <property type="entry name" value="GH07914P"/>
    <property type="match status" value="1"/>
</dbReference>
<dbReference type="PANTHER" id="PTHR20993:SF0">
    <property type="entry name" value="GH07914P"/>
    <property type="match status" value="1"/>
</dbReference>
<evidence type="ECO:0000256" key="1">
    <source>
        <dbReference type="SAM" id="SignalP"/>
    </source>
</evidence>
<feature type="chain" id="PRO_5012396311" description="Hemolymph juvenile hormone binding protein" evidence="1">
    <location>
        <begin position="22"/>
        <end position="255"/>
    </location>
</feature>
<accession>A0A1Y9H297</accession>
<keyword evidence="3" id="KW-1185">Reference proteome</keyword>
<proteinExistence type="predicted"/>
<dbReference type="Gene3D" id="3.15.10.30">
    <property type="entry name" value="Haemolymph juvenile hormone binding protein"/>
    <property type="match status" value="1"/>
</dbReference>
<evidence type="ECO:0008006" key="4">
    <source>
        <dbReference type="Google" id="ProtNLM"/>
    </source>
</evidence>
<name>A0A1Y9H297_9DIPT</name>
<dbReference type="SMART" id="SM00700">
    <property type="entry name" value="JHBP"/>
    <property type="match status" value="1"/>
</dbReference>
<reference evidence="2" key="2">
    <citation type="submission" date="2020-05" db="UniProtKB">
        <authorList>
            <consortium name="EnsemblMetazoa"/>
        </authorList>
    </citation>
    <scope>IDENTIFICATION</scope>
    <source>
        <strain evidence="2">WRAIR2</strain>
    </source>
</reference>
<dbReference type="VEuPathDB" id="VectorBase:ADIR015789"/>
<dbReference type="InterPro" id="IPR010562">
    <property type="entry name" value="Haemolymph_juvenile_hormone-bd"/>
</dbReference>
<reference evidence="3" key="1">
    <citation type="submission" date="2013-03" db="EMBL/GenBank/DDBJ databases">
        <title>The Genome Sequence of Anopheles dirus WRAIR2.</title>
        <authorList>
            <consortium name="The Broad Institute Genomics Platform"/>
            <person name="Neafsey D.E."/>
            <person name="Walton C."/>
            <person name="Walker B."/>
            <person name="Young S.K."/>
            <person name="Zeng Q."/>
            <person name="Gargeya S."/>
            <person name="Fitzgerald M."/>
            <person name="Haas B."/>
            <person name="Abouelleil A."/>
            <person name="Allen A.W."/>
            <person name="Alvarado L."/>
            <person name="Arachchi H.M."/>
            <person name="Berlin A.M."/>
            <person name="Chapman S.B."/>
            <person name="Gainer-Dewar J."/>
            <person name="Goldberg J."/>
            <person name="Griggs A."/>
            <person name="Gujja S."/>
            <person name="Hansen M."/>
            <person name="Howarth C."/>
            <person name="Imamovic A."/>
            <person name="Ireland A."/>
            <person name="Larimer J."/>
            <person name="McCowan C."/>
            <person name="Murphy C."/>
            <person name="Pearson M."/>
            <person name="Poon T.W."/>
            <person name="Priest M."/>
            <person name="Roberts A."/>
            <person name="Saif S."/>
            <person name="Shea T."/>
            <person name="Sisk P."/>
            <person name="Sykes S."/>
            <person name="Wortman J."/>
            <person name="Nusbaum C."/>
            <person name="Birren B."/>
        </authorList>
    </citation>
    <scope>NUCLEOTIDE SEQUENCE [LARGE SCALE GENOMIC DNA]</scope>
    <source>
        <strain evidence="3">WRAIR2</strain>
    </source>
</reference>